<dbReference type="InterPro" id="IPR025944">
    <property type="entry name" value="Sigma_54_int_dom_CS"/>
</dbReference>
<dbReference type="PRINTS" id="PR01590">
    <property type="entry name" value="HTHFIS"/>
</dbReference>
<dbReference type="InterPro" id="IPR002197">
    <property type="entry name" value="HTH_Fis"/>
</dbReference>
<feature type="domain" description="Sigma-54 factor interaction" evidence="7">
    <location>
        <begin position="168"/>
        <end position="398"/>
    </location>
</feature>
<evidence type="ECO:0000256" key="3">
    <source>
        <dbReference type="ARBA" id="ARBA00023015"/>
    </source>
</evidence>
<dbReference type="PANTHER" id="PTHR32071">
    <property type="entry name" value="TRANSCRIPTIONAL REGULATORY PROTEIN"/>
    <property type="match status" value="1"/>
</dbReference>
<evidence type="ECO:0000256" key="5">
    <source>
        <dbReference type="ARBA" id="ARBA00023163"/>
    </source>
</evidence>
<feature type="compositionally biased region" description="Low complexity" evidence="6">
    <location>
        <begin position="444"/>
        <end position="456"/>
    </location>
</feature>
<dbReference type="Pfam" id="PF00158">
    <property type="entry name" value="Sigma54_activat"/>
    <property type="match status" value="1"/>
</dbReference>
<dbReference type="Gene3D" id="3.40.50.300">
    <property type="entry name" value="P-loop containing nucleotide triphosphate hydrolases"/>
    <property type="match status" value="1"/>
</dbReference>
<dbReference type="PROSITE" id="PS00675">
    <property type="entry name" value="SIGMA54_INTERACT_1"/>
    <property type="match status" value="1"/>
</dbReference>
<dbReference type="RefSeq" id="WP_341408812.1">
    <property type="nucleotide sequence ID" value="NZ_JBBUTH010000001.1"/>
</dbReference>
<dbReference type="EMBL" id="JBBUTH010000001">
    <property type="protein sequence ID" value="MEK8049140.1"/>
    <property type="molecule type" value="Genomic_DNA"/>
</dbReference>
<dbReference type="InterPro" id="IPR003593">
    <property type="entry name" value="AAA+_ATPase"/>
</dbReference>
<dbReference type="InterPro" id="IPR058031">
    <property type="entry name" value="AAA_lid_NorR"/>
</dbReference>
<evidence type="ECO:0000256" key="2">
    <source>
        <dbReference type="ARBA" id="ARBA00022840"/>
    </source>
</evidence>
<dbReference type="InterPro" id="IPR009057">
    <property type="entry name" value="Homeodomain-like_sf"/>
</dbReference>
<keyword evidence="1" id="KW-0547">Nucleotide-binding</keyword>
<evidence type="ECO:0000313" key="8">
    <source>
        <dbReference type="EMBL" id="MEK8049140.1"/>
    </source>
</evidence>
<dbReference type="PROSITE" id="PS00676">
    <property type="entry name" value="SIGMA54_INTERACT_2"/>
    <property type="match status" value="1"/>
</dbReference>
<protein>
    <submittedName>
        <fullName evidence="8">Sigma 54-interacting transcriptional regulator</fullName>
    </submittedName>
</protein>
<dbReference type="Gene3D" id="1.10.8.60">
    <property type="match status" value="1"/>
</dbReference>
<keyword evidence="4" id="KW-0238">DNA-binding</keyword>
<dbReference type="InterPro" id="IPR025943">
    <property type="entry name" value="Sigma_54_int_dom_ATP-bd_2"/>
</dbReference>
<keyword evidence="5" id="KW-0804">Transcription</keyword>
<name>A0ABU9CFR2_9BURK</name>
<dbReference type="InterPro" id="IPR027417">
    <property type="entry name" value="P-loop_NTPase"/>
</dbReference>
<dbReference type="InterPro" id="IPR002078">
    <property type="entry name" value="Sigma_54_int"/>
</dbReference>
<dbReference type="PROSITE" id="PS00688">
    <property type="entry name" value="SIGMA54_INTERACT_3"/>
    <property type="match status" value="1"/>
</dbReference>
<evidence type="ECO:0000259" key="7">
    <source>
        <dbReference type="PROSITE" id="PS50045"/>
    </source>
</evidence>
<dbReference type="Proteomes" id="UP001365405">
    <property type="component" value="Unassembled WGS sequence"/>
</dbReference>
<dbReference type="SUPFAM" id="SSF55785">
    <property type="entry name" value="PYP-like sensor domain (PAS domain)"/>
    <property type="match status" value="1"/>
</dbReference>
<dbReference type="InterPro" id="IPR035965">
    <property type="entry name" value="PAS-like_dom_sf"/>
</dbReference>
<dbReference type="Pfam" id="PF02954">
    <property type="entry name" value="HTH_8"/>
    <property type="match status" value="1"/>
</dbReference>
<dbReference type="Gene3D" id="3.30.450.20">
    <property type="entry name" value="PAS domain"/>
    <property type="match status" value="1"/>
</dbReference>
<dbReference type="PANTHER" id="PTHR32071:SF99">
    <property type="entry name" value="TRANSCRIPTIONAL REGULATORY PROTEIN"/>
    <property type="match status" value="1"/>
</dbReference>
<gene>
    <name evidence="8" type="ORF">AACH10_02710</name>
</gene>
<comment type="caution">
    <text evidence="8">The sequence shown here is derived from an EMBL/GenBank/DDBJ whole genome shotgun (WGS) entry which is preliminary data.</text>
</comment>
<dbReference type="CDD" id="cd00009">
    <property type="entry name" value="AAA"/>
    <property type="match status" value="1"/>
</dbReference>
<evidence type="ECO:0000256" key="6">
    <source>
        <dbReference type="SAM" id="MobiDB-lite"/>
    </source>
</evidence>
<proteinExistence type="predicted"/>
<organism evidence="8 9">
    <name type="scientific">Pseudaquabacterium inlustre</name>
    <dbReference type="NCBI Taxonomy" id="2984192"/>
    <lineage>
        <taxon>Bacteria</taxon>
        <taxon>Pseudomonadati</taxon>
        <taxon>Pseudomonadota</taxon>
        <taxon>Betaproteobacteria</taxon>
        <taxon>Burkholderiales</taxon>
        <taxon>Sphaerotilaceae</taxon>
        <taxon>Pseudaquabacterium</taxon>
    </lineage>
</organism>
<accession>A0ABU9CFR2</accession>
<keyword evidence="2" id="KW-0067">ATP-binding</keyword>
<dbReference type="Pfam" id="PF25601">
    <property type="entry name" value="AAA_lid_14"/>
    <property type="match status" value="1"/>
</dbReference>
<evidence type="ECO:0000256" key="4">
    <source>
        <dbReference type="ARBA" id="ARBA00023125"/>
    </source>
</evidence>
<keyword evidence="9" id="KW-1185">Reference proteome</keyword>
<dbReference type="PROSITE" id="PS50045">
    <property type="entry name" value="SIGMA54_INTERACT_4"/>
    <property type="match status" value="1"/>
</dbReference>
<evidence type="ECO:0000256" key="1">
    <source>
        <dbReference type="ARBA" id="ARBA00022741"/>
    </source>
</evidence>
<keyword evidence="3" id="KW-0805">Transcription regulation</keyword>
<dbReference type="SUPFAM" id="SSF52540">
    <property type="entry name" value="P-loop containing nucleoside triphosphate hydrolases"/>
    <property type="match status" value="1"/>
</dbReference>
<dbReference type="SUPFAM" id="SSF46689">
    <property type="entry name" value="Homeodomain-like"/>
    <property type="match status" value="1"/>
</dbReference>
<sequence length="541" mass="57774">MLSATGLPQDTAGLLKLAAQSMFDLYAQTVQGMMVVDREHRIVWISEGYKRFLPALGFTGEHEFVGQRIEAVVPNTLLGQVIETGRPIMVDLLTNHAGTFLVSRVPLRDAAGTVIGALGMVLMDHPESTMQPLMAKFVRIQHELESAQRELAAEQSRQRRSKYTIAAYIGASPAALEVKRQARRVAGTESTVLLLGETGTGKELLAHAIHAASARAAAPFVGVNIAAVPDSLLEAEFFGVAPGAYTGADRKGRDGKFKLADGGTLFLDEIGDMPLALQAKLLRALQEQEVEPLGSNRVHKVNVRVIAATSRDLGRMVADGRFRADLYYRLHVLPIRLPALRERMADLEPLADSLLDDIARRSGLAHRSLSADALDRLAAHAWPGNIRELRNVLEQAALMTDEPVLHRADIDRALGSAVGAVPQAAAGVAEPSITLAHAARAPAARPALPPAALTPERAPDPMPPRMSDHRREPAVEPGPDAAAAIVPLPQAIAALEARAIREALAATGGNKLAAARLLGIARATLYEKLAALAPDSALQDK</sequence>
<dbReference type="InterPro" id="IPR025662">
    <property type="entry name" value="Sigma_54_int_dom_ATP-bd_1"/>
</dbReference>
<evidence type="ECO:0000313" key="9">
    <source>
        <dbReference type="Proteomes" id="UP001365405"/>
    </source>
</evidence>
<reference evidence="8 9" key="1">
    <citation type="submission" date="2024-04" db="EMBL/GenBank/DDBJ databases">
        <title>Novel species of the genus Ideonella isolated from streams.</title>
        <authorList>
            <person name="Lu H."/>
        </authorList>
    </citation>
    <scope>NUCLEOTIDE SEQUENCE [LARGE SCALE GENOMIC DNA]</scope>
    <source>
        <strain evidence="8 9">DXS22W</strain>
    </source>
</reference>
<dbReference type="Gene3D" id="1.10.10.60">
    <property type="entry name" value="Homeodomain-like"/>
    <property type="match status" value="1"/>
</dbReference>
<feature type="region of interest" description="Disordered" evidence="6">
    <location>
        <begin position="444"/>
        <end position="477"/>
    </location>
</feature>
<dbReference type="SMART" id="SM00382">
    <property type="entry name" value="AAA"/>
    <property type="match status" value="1"/>
</dbReference>